<name>A0A151NZ21_ALLMI</name>
<protein>
    <submittedName>
        <fullName evidence="1">Uncharacterized protein</fullName>
    </submittedName>
</protein>
<accession>A0A151NZ21</accession>
<dbReference type="EMBL" id="AKHW03001485">
    <property type="protein sequence ID" value="KYO41983.1"/>
    <property type="molecule type" value="Genomic_DNA"/>
</dbReference>
<organism evidence="1 2">
    <name type="scientific">Alligator mississippiensis</name>
    <name type="common">American alligator</name>
    <dbReference type="NCBI Taxonomy" id="8496"/>
    <lineage>
        <taxon>Eukaryota</taxon>
        <taxon>Metazoa</taxon>
        <taxon>Chordata</taxon>
        <taxon>Craniata</taxon>
        <taxon>Vertebrata</taxon>
        <taxon>Euteleostomi</taxon>
        <taxon>Archelosauria</taxon>
        <taxon>Archosauria</taxon>
        <taxon>Crocodylia</taxon>
        <taxon>Alligatoridae</taxon>
        <taxon>Alligatorinae</taxon>
        <taxon>Alligator</taxon>
    </lineage>
</organism>
<reference evidence="1 2" key="1">
    <citation type="journal article" date="2012" name="Genome Biol.">
        <title>Sequencing three crocodilian genomes to illuminate the evolution of archosaurs and amniotes.</title>
        <authorList>
            <person name="St John J.A."/>
            <person name="Braun E.L."/>
            <person name="Isberg S.R."/>
            <person name="Miles L.G."/>
            <person name="Chong A.Y."/>
            <person name="Gongora J."/>
            <person name="Dalzell P."/>
            <person name="Moran C."/>
            <person name="Bed'hom B."/>
            <person name="Abzhanov A."/>
            <person name="Burgess S.C."/>
            <person name="Cooksey A.M."/>
            <person name="Castoe T.A."/>
            <person name="Crawford N.G."/>
            <person name="Densmore L.D."/>
            <person name="Drew J.C."/>
            <person name="Edwards S.V."/>
            <person name="Faircloth B.C."/>
            <person name="Fujita M.K."/>
            <person name="Greenwold M.J."/>
            <person name="Hoffmann F.G."/>
            <person name="Howard J.M."/>
            <person name="Iguchi T."/>
            <person name="Janes D.E."/>
            <person name="Khan S.Y."/>
            <person name="Kohno S."/>
            <person name="de Koning A.J."/>
            <person name="Lance S.L."/>
            <person name="McCarthy F.M."/>
            <person name="McCormack J.E."/>
            <person name="Merchant M.E."/>
            <person name="Peterson D.G."/>
            <person name="Pollock D.D."/>
            <person name="Pourmand N."/>
            <person name="Raney B.J."/>
            <person name="Roessler K.A."/>
            <person name="Sanford J.R."/>
            <person name="Sawyer R.H."/>
            <person name="Schmidt C.J."/>
            <person name="Triplett E.W."/>
            <person name="Tuberville T.D."/>
            <person name="Venegas-Anaya M."/>
            <person name="Howard J.T."/>
            <person name="Jarvis E.D."/>
            <person name="Guillette L.J.Jr."/>
            <person name="Glenn T.C."/>
            <person name="Green R.E."/>
            <person name="Ray D.A."/>
        </authorList>
    </citation>
    <scope>NUCLEOTIDE SEQUENCE [LARGE SCALE GENOMIC DNA]</scope>
    <source>
        <strain evidence="1">KSC_2009_1</strain>
    </source>
</reference>
<evidence type="ECO:0000313" key="1">
    <source>
        <dbReference type="EMBL" id="KYO41983.1"/>
    </source>
</evidence>
<dbReference type="AlphaFoldDB" id="A0A151NZ21"/>
<proteinExistence type="predicted"/>
<comment type="caution">
    <text evidence="1">The sequence shown here is derived from an EMBL/GenBank/DDBJ whole genome shotgun (WGS) entry which is preliminary data.</text>
</comment>
<gene>
    <name evidence="1" type="ORF">Y1Q_0002641</name>
</gene>
<keyword evidence="2" id="KW-1185">Reference proteome</keyword>
<dbReference type="Proteomes" id="UP000050525">
    <property type="component" value="Unassembled WGS sequence"/>
</dbReference>
<sequence>MSGRLHPPGINEKDVVSLCGARMEQEVFENEDAKGQVDRIQRLQDPVGAATNPPAHRCIICEILGPEPPSSVSAATSPVPEETLVKMQHLGHDDRQLIRDTCDVLFVPDKPCGCPSLTPDHTKRNITTSIIIIRKLIWPRIFVLSLLQRPCLLALLR</sequence>
<evidence type="ECO:0000313" key="2">
    <source>
        <dbReference type="Proteomes" id="UP000050525"/>
    </source>
</evidence>